<name>A0AAV5JWW2_9ROSI</name>
<reference evidence="1 2" key="1">
    <citation type="journal article" date="2021" name="Commun. Biol.">
        <title>The genome of Shorea leprosula (Dipterocarpaceae) highlights the ecological relevance of drought in aseasonal tropical rainforests.</title>
        <authorList>
            <person name="Ng K.K.S."/>
            <person name="Kobayashi M.J."/>
            <person name="Fawcett J.A."/>
            <person name="Hatakeyama M."/>
            <person name="Paape T."/>
            <person name="Ng C.H."/>
            <person name="Ang C.C."/>
            <person name="Tnah L.H."/>
            <person name="Lee C.T."/>
            <person name="Nishiyama T."/>
            <person name="Sese J."/>
            <person name="O'Brien M.J."/>
            <person name="Copetti D."/>
            <person name="Mohd Noor M.I."/>
            <person name="Ong R.C."/>
            <person name="Putra M."/>
            <person name="Sireger I.Z."/>
            <person name="Indrioko S."/>
            <person name="Kosugi Y."/>
            <person name="Izuno A."/>
            <person name="Isagi Y."/>
            <person name="Lee S.L."/>
            <person name="Shimizu K.K."/>
        </authorList>
    </citation>
    <scope>NUCLEOTIDE SEQUENCE [LARGE SCALE GENOMIC DNA]</scope>
    <source>
        <strain evidence="1">214</strain>
    </source>
</reference>
<dbReference type="Proteomes" id="UP001054252">
    <property type="component" value="Unassembled WGS sequence"/>
</dbReference>
<protein>
    <submittedName>
        <fullName evidence="1">Uncharacterized protein</fullName>
    </submittedName>
</protein>
<sequence>MAQEDNPFPFQETSAFLDEFEQLFNEAKATATVRVEIIARLRKIKVFTIAYLVFRLMVICMFGV</sequence>
<gene>
    <name evidence="1" type="ORF">SLEP1_g27435</name>
</gene>
<accession>A0AAV5JWW2</accession>
<evidence type="ECO:0000313" key="1">
    <source>
        <dbReference type="EMBL" id="GKV16861.1"/>
    </source>
</evidence>
<comment type="caution">
    <text evidence="1">The sequence shown here is derived from an EMBL/GenBank/DDBJ whole genome shotgun (WGS) entry which is preliminary data.</text>
</comment>
<dbReference type="EMBL" id="BPVZ01000046">
    <property type="protein sequence ID" value="GKV16861.1"/>
    <property type="molecule type" value="Genomic_DNA"/>
</dbReference>
<evidence type="ECO:0000313" key="2">
    <source>
        <dbReference type="Proteomes" id="UP001054252"/>
    </source>
</evidence>
<keyword evidence="2" id="KW-1185">Reference proteome</keyword>
<dbReference type="AlphaFoldDB" id="A0AAV5JWW2"/>
<proteinExistence type="predicted"/>
<organism evidence="1 2">
    <name type="scientific">Rubroshorea leprosula</name>
    <dbReference type="NCBI Taxonomy" id="152421"/>
    <lineage>
        <taxon>Eukaryota</taxon>
        <taxon>Viridiplantae</taxon>
        <taxon>Streptophyta</taxon>
        <taxon>Embryophyta</taxon>
        <taxon>Tracheophyta</taxon>
        <taxon>Spermatophyta</taxon>
        <taxon>Magnoliopsida</taxon>
        <taxon>eudicotyledons</taxon>
        <taxon>Gunneridae</taxon>
        <taxon>Pentapetalae</taxon>
        <taxon>rosids</taxon>
        <taxon>malvids</taxon>
        <taxon>Malvales</taxon>
        <taxon>Dipterocarpaceae</taxon>
        <taxon>Rubroshorea</taxon>
    </lineage>
</organism>